<proteinExistence type="predicted"/>
<feature type="region of interest" description="Disordered" evidence="1">
    <location>
        <begin position="100"/>
        <end position="121"/>
    </location>
</feature>
<dbReference type="EMBL" id="JACSDY010000005">
    <property type="protein sequence ID" value="KAF7426901.1"/>
    <property type="molecule type" value="Genomic_DNA"/>
</dbReference>
<organism evidence="2 3">
    <name type="scientific">Vespula pensylvanica</name>
    <name type="common">Western yellow jacket</name>
    <name type="synonym">Wasp</name>
    <dbReference type="NCBI Taxonomy" id="30213"/>
    <lineage>
        <taxon>Eukaryota</taxon>
        <taxon>Metazoa</taxon>
        <taxon>Ecdysozoa</taxon>
        <taxon>Arthropoda</taxon>
        <taxon>Hexapoda</taxon>
        <taxon>Insecta</taxon>
        <taxon>Pterygota</taxon>
        <taxon>Neoptera</taxon>
        <taxon>Endopterygota</taxon>
        <taxon>Hymenoptera</taxon>
        <taxon>Apocrita</taxon>
        <taxon>Aculeata</taxon>
        <taxon>Vespoidea</taxon>
        <taxon>Vespidae</taxon>
        <taxon>Vespinae</taxon>
        <taxon>Vespula</taxon>
    </lineage>
</organism>
<accession>A0A834P3A9</accession>
<sequence>METFSWKLRENWKLIFGLDAAHENYGRRNFDDRTLGSIGRIKLISVQLGSAWSVTRTVYKLSRFPEILMLGNVVGAARMVVSRLWTEVVFRGVSDRKRRTNCEERGSPSLLAQRGNRNVSRDEDRGIISEYLPHTNSHESSPITLQK</sequence>
<evidence type="ECO:0000256" key="1">
    <source>
        <dbReference type="SAM" id="MobiDB-lite"/>
    </source>
</evidence>
<evidence type="ECO:0000313" key="3">
    <source>
        <dbReference type="Proteomes" id="UP000600918"/>
    </source>
</evidence>
<dbReference type="Proteomes" id="UP000600918">
    <property type="component" value="Unassembled WGS sequence"/>
</dbReference>
<protein>
    <submittedName>
        <fullName evidence="2">Uncharacterized protein</fullName>
    </submittedName>
</protein>
<gene>
    <name evidence="2" type="ORF">H0235_006595</name>
</gene>
<evidence type="ECO:0000313" key="2">
    <source>
        <dbReference type="EMBL" id="KAF7426901.1"/>
    </source>
</evidence>
<name>A0A834P3A9_VESPE</name>
<keyword evidence="3" id="KW-1185">Reference proteome</keyword>
<comment type="caution">
    <text evidence="2">The sequence shown here is derived from an EMBL/GenBank/DDBJ whole genome shotgun (WGS) entry which is preliminary data.</text>
</comment>
<reference evidence="2" key="1">
    <citation type="journal article" date="2020" name="G3 (Bethesda)">
        <title>High-Quality Assemblies for Three Invasive Social Wasps from the &lt;i&gt;Vespula&lt;/i&gt; Genus.</title>
        <authorList>
            <person name="Harrop T.W.R."/>
            <person name="Guhlin J."/>
            <person name="McLaughlin G.M."/>
            <person name="Permina E."/>
            <person name="Stockwell P."/>
            <person name="Gilligan J."/>
            <person name="Le Lec M.F."/>
            <person name="Gruber M.A.M."/>
            <person name="Quinn O."/>
            <person name="Lovegrove M."/>
            <person name="Duncan E.J."/>
            <person name="Remnant E.J."/>
            <person name="Van Eeckhoven J."/>
            <person name="Graham B."/>
            <person name="Knapp R.A."/>
            <person name="Langford K.W."/>
            <person name="Kronenberg Z."/>
            <person name="Press M.O."/>
            <person name="Eacker S.M."/>
            <person name="Wilson-Rankin E.E."/>
            <person name="Purcell J."/>
            <person name="Lester P.J."/>
            <person name="Dearden P.K."/>
        </authorList>
    </citation>
    <scope>NUCLEOTIDE SEQUENCE</scope>
    <source>
        <strain evidence="2">Volc-1</strain>
    </source>
</reference>
<dbReference type="AlphaFoldDB" id="A0A834P3A9"/>